<evidence type="ECO:0000313" key="4">
    <source>
        <dbReference type="Proteomes" id="UP001381693"/>
    </source>
</evidence>
<comment type="caution">
    <text evidence="3">The sequence shown here is derived from an EMBL/GenBank/DDBJ whole genome shotgun (WGS) entry which is preliminary data.</text>
</comment>
<dbReference type="Proteomes" id="UP001381693">
    <property type="component" value="Unassembled WGS sequence"/>
</dbReference>
<name>A0AAN9AHN6_HALRR</name>
<accession>A0AAN9AHN6</accession>
<dbReference type="InterPro" id="IPR036645">
    <property type="entry name" value="Elafin-like_sf"/>
</dbReference>
<proteinExistence type="predicted"/>
<dbReference type="Pfam" id="PF00095">
    <property type="entry name" value="WAP"/>
    <property type="match status" value="1"/>
</dbReference>
<dbReference type="Gene3D" id="4.10.75.10">
    <property type="entry name" value="Elafin-like"/>
    <property type="match status" value="1"/>
</dbReference>
<sequence length="169" mass="17076">MKGLRALIITTCFAAVAFAQDSSSSDSSNSDKPGTRFLGSGLVGGLLGGLNNGLGGGVAPGFGGGAPGFGASQTCRYWCRTPQGQAYCCEDNNQPQGPVGVKPGFCPPVRPVCPPVRSFAPPLTCSNDYVCAGVDKCCFDTCLQEHVCKPPVGSGGFGGGFSPLGGYGR</sequence>
<dbReference type="GO" id="GO:0030414">
    <property type="term" value="F:peptidase inhibitor activity"/>
    <property type="evidence" value="ECO:0007669"/>
    <property type="project" value="InterPro"/>
</dbReference>
<protein>
    <recommendedName>
        <fullName evidence="2">WAP domain-containing protein</fullName>
    </recommendedName>
</protein>
<evidence type="ECO:0000259" key="2">
    <source>
        <dbReference type="PROSITE" id="PS51390"/>
    </source>
</evidence>
<feature type="chain" id="PRO_5042892047" description="WAP domain-containing protein" evidence="1">
    <location>
        <begin position="20"/>
        <end position="169"/>
    </location>
</feature>
<dbReference type="PROSITE" id="PS51390">
    <property type="entry name" value="WAP"/>
    <property type="match status" value="1"/>
</dbReference>
<dbReference type="SMART" id="SM00217">
    <property type="entry name" value="WAP"/>
    <property type="match status" value="1"/>
</dbReference>
<keyword evidence="4" id="KW-1185">Reference proteome</keyword>
<dbReference type="GO" id="GO:0005576">
    <property type="term" value="C:extracellular region"/>
    <property type="evidence" value="ECO:0007669"/>
    <property type="project" value="InterPro"/>
</dbReference>
<evidence type="ECO:0000313" key="3">
    <source>
        <dbReference type="EMBL" id="KAK7087036.1"/>
    </source>
</evidence>
<dbReference type="InterPro" id="IPR008197">
    <property type="entry name" value="WAP_dom"/>
</dbReference>
<evidence type="ECO:0000256" key="1">
    <source>
        <dbReference type="SAM" id="SignalP"/>
    </source>
</evidence>
<reference evidence="3 4" key="1">
    <citation type="submission" date="2023-11" db="EMBL/GenBank/DDBJ databases">
        <title>Halocaridina rubra genome assembly.</title>
        <authorList>
            <person name="Smith C."/>
        </authorList>
    </citation>
    <scope>NUCLEOTIDE SEQUENCE [LARGE SCALE GENOMIC DNA]</scope>
    <source>
        <strain evidence="3">EP-1</strain>
        <tissue evidence="3">Whole</tissue>
    </source>
</reference>
<keyword evidence="1" id="KW-0732">Signal</keyword>
<feature type="signal peptide" evidence="1">
    <location>
        <begin position="1"/>
        <end position="19"/>
    </location>
</feature>
<gene>
    <name evidence="3" type="ORF">SK128_016989</name>
</gene>
<feature type="domain" description="WAP" evidence="2">
    <location>
        <begin position="99"/>
        <end position="152"/>
    </location>
</feature>
<organism evidence="3 4">
    <name type="scientific">Halocaridina rubra</name>
    <name type="common">Hawaiian red shrimp</name>
    <dbReference type="NCBI Taxonomy" id="373956"/>
    <lineage>
        <taxon>Eukaryota</taxon>
        <taxon>Metazoa</taxon>
        <taxon>Ecdysozoa</taxon>
        <taxon>Arthropoda</taxon>
        <taxon>Crustacea</taxon>
        <taxon>Multicrustacea</taxon>
        <taxon>Malacostraca</taxon>
        <taxon>Eumalacostraca</taxon>
        <taxon>Eucarida</taxon>
        <taxon>Decapoda</taxon>
        <taxon>Pleocyemata</taxon>
        <taxon>Caridea</taxon>
        <taxon>Atyoidea</taxon>
        <taxon>Atyidae</taxon>
        <taxon>Halocaridina</taxon>
    </lineage>
</organism>
<dbReference type="SUPFAM" id="SSF57256">
    <property type="entry name" value="Elafin-like"/>
    <property type="match status" value="1"/>
</dbReference>
<dbReference type="AlphaFoldDB" id="A0AAN9AHN6"/>
<dbReference type="EMBL" id="JAXCGZ010000017">
    <property type="protein sequence ID" value="KAK7087036.1"/>
    <property type="molecule type" value="Genomic_DNA"/>
</dbReference>